<organism evidence="2">
    <name type="scientific">Arundo donax</name>
    <name type="common">Giant reed</name>
    <name type="synonym">Donax arundinaceus</name>
    <dbReference type="NCBI Taxonomy" id="35708"/>
    <lineage>
        <taxon>Eukaryota</taxon>
        <taxon>Viridiplantae</taxon>
        <taxon>Streptophyta</taxon>
        <taxon>Embryophyta</taxon>
        <taxon>Tracheophyta</taxon>
        <taxon>Spermatophyta</taxon>
        <taxon>Magnoliopsida</taxon>
        <taxon>Liliopsida</taxon>
        <taxon>Poales</taxon>
        <taxon>Poaceae</taxon>
        <taxon>PACMAD clade</taxon>
        <taxon>Arundinoideae</taxon>
        <taxon>Arundineae</taxon>
        <taxon>Arundo</taxon>
    </lineage>
</organism>
<sequence length="53" mass="6325">MKLFGWLPLLSQIVANWVRLPFGMLPYDLPKVWQKYVATVWFTTKRECNNPNI</sequence>
<protein>
    <submittedName>
        <fullName evidence="2">Uncharacterized protein</fullName>
    </submittedName>
</protein>
<feature type="signal peptide" evidence="1">
    <location>
        <begin position="1"/>
        <end position="15"/>
    </location>
</feature>
<evidence type="ECO:0000313" key="2">
    <source>
        <dbReference type="EMBL" id="JAD21485.1"/>
    </source>
</evidence>
<name>A0A0A8Y8C9_ARUDO</name>
<feature type="chain" id="PRO_5012881460" evidence="1">
    <location>
        <begin position="16"/>
        <end position="53"/>
    </location>
</feature>
<reference evidence="2" key="1">
    <citation type="submission" date="2014-09" db="EMBL/GenBank/DDBJ databases">
        <authorList>
            <person name="Magalhaes I.L.F."/>
            <person name="Oliveira U."/>
            <person name="Santos F.R."/>
            <person name="Vidigal T.H.D.A."/>
            <person name="Brescovit A.D."/>
            <person name="Santos A.J."/>
        </authorList>
    </citation>
    <scope>NUCLEOTIDE SEQUENCE</scope>
    <source>
        <tissue evidence="2">Shoot tissue taken approximately 20 cm above the soil surface</tissue>
    </source>
</reference>
<reference evidence="2" key="2">
    <citation type="journal article" date="2015" name="Data Brief">
        <title>Shoot transcriptome of the giant reed, Arundo donax.</title>
        <authorList>
            <person name="Barrero R.A."/>
            <person name="Guerrero F.D."/>
            <person name="Moolhuijzen P."/>
            <person name="Goolsby J.A."/>
            <person name="Tidwell J."/>
            <person name="Bellgard S.E."/>
            <person name="Bellgard M.I."/>
        </authorList>
    </citation>
    <scope>NUCLEOTIDE SEQUENCE</scope>
    <source>
        <tissue evidence="2">Shoot tissue taken approximately 20 cm above the soil surface</tissue>
    </source>
</reference>
<accession>A0A0A8Y8C9</accession>
<keyword evidence="1" id="KW-0732">Signal</keyword>
<evidence type="ECO:0000256" key="1">
    <source>
        <dbReference type="SAM" id="SignalP"/>
    </source>
</evidence>
<dbReference type="AlphaFoldDB" id="A0A0A8Y8C9"/>
<proteinExistence type="predicted"/>
<dbReference type="EMBL" id="GBRH01276410">
    <property type="protein sequence ID" value="JAD21485.1"/>
    <property type="molecule type" value="Transcribed_RNA"/>
</dbReference>